<dbReference type="HAMAP" id="MF_01914">
    <property type="entry name" value="LPS_assembly_LptA"/>
    <property type="match status" value="1"/>
</dbReference>
<feature type="chain" id="PRO_5041496711" description="Lipopolysaccharide export system protein LptA" evidence="4">
    <location>
        <begin position="24"/>
        <end position="183"/>
    </location>
</feature>
<comment type="subcellular location">
    <subcellularLocation>
        <location evidence="4">Periplasm</location>
    </subcellularLocation>
</comment>
<evidence type="ECO:0000313" key="8">
    <source>
        <dbReference type="Proteomes" id="UP001161389"/>
    </source>
</evidence>
<name>A0AA37SAE5_9GAMM</name>
<keyword evidence="8" id="KW-1185">Reference proteome</keyword>
<dbReference type="NCBIfam" id="TIGR03002">
    <property type="entry name" value="outer_YhbN_LptA"/>
    <property type="match status" value="1"/>
</dbReference>
<accession>A0AA37SAE5</accession>
<reference evidence="7" key="1">
    <citation type="journal article" date="2014" name="Int. J. Syst. Evol. Microbiol.">
        <title>Complete genome sequence of Corynebacterium casei LMG S-19264T (=DSM 44701T), isolated from a smear-ripened cheese.</title>
        <authorList>
            <consortium name="US DOE Joint Genome Institute (JGI-PGF)"/>
            <person name="Walter F."/>
            <person name="Albersmeier A."/>
            <person name="Kalinowski J."/>
            <person name="Ruckert C."/>
        </authorList>
    </citation>
    <scope>NUCLEOTIDE SEQUENCE</scope>
    <source>
        <strain evidence="7">NBRC 110071</strain>
    </source>
</reference>
<dbReference type="Gene3D" id="2.60.450.10">
    <property type="entry name" value="Lipopolysaccharide (LPS) transport protein A like domain"/>
    <property type="match status" value="1"/>
</dbReference>
<gene>
    <name evidence="7" type="primary">lptA_1</name>
    <name evidence="4" type="synonym">lptA</name>
    <name evidence="7" type="ORF">GCM10007876_17770</name>
</gene>
<evidence type="ECO:0000256" key="4">
    <source>
        <dbReference type="HAMAP-Rule" id="MF_01914"/>
    </source>
</evidence>
<dbReference type="Pfam" id="PF03968">
    <property type="entry name" value="LptD_N"/>
    <property type="match status" value="1"/>
</dbReference>
<dbReference type="GO" id="GO:0043165">
    <property type="term" value="P:Gram-negative-bacterium-type cell outer membrane assembly"/>
    <property type="evidence" value="ECO:0007669"/>
    <property type="project" value="UniProtKB-UniRule"/>
</dbReference>
<protein>
    <recommendedName>
        <fullName evidence="4">Lipopolysaccharide export system protein LptA</fullName>
    </recommendedName>
</protein>
<feature type="region of interest" description="Disordered" evidence="5">
    <location>
        <begin position="146"/>
        <end position="183"/>
    </location>
</feature>
<dbReference type="PANTHER" id="PTHR36504:SF1">
    <property type="entry name" value="LIPOPOLYSACCHARIDE EXPORT SYSTEM PROTEIN LPTA"/>
    <property type="match status" value="1"/>
</dbReference>
<dbReference type="InterPro" id="IPR005653">
    <property type="entry name" value="OstA-like_N"/>
</dbReference>
<dbReference type="InterPro" id="IPR052037">
    <property type="entry name" value="LPS_export_LptA"/>
</dbReference>
<dbReference type="InterPro" id="IPR014340">
    <property type="entry name" value="LptA"/>
</dbReference>
<keyword evidence="1 4" id="KW-0813">Transport</keyword>
<feature type="compositionally biased region" description="Polar residues" evidence="5">
    <location>
        <begin position="172"/>
        <end position="183"/>
    </location>
</feature>
<evidence type="ECO:0000256" key="1">
    <source>
        <dbReference type="ARBA" id="ARBA00022448"/>
    </source>
</evidence>
<dbReference type="RefSeq" id="WP_284380859.1">
    <property type="nucleotide sequence ID" value="NZ_BSNM01000011.1"/>
</dbReference>
<sequence precursor="true">MTFKSKLSIASFLLLLISAPLYALPEDKTQPIQLEADQAKLNNETGISEYLGNVVIIQGTAQLRADRVILHTANNEVVRMEAFGSPAKYQQILQPNEPPTHIEGNTLDLKIADQLAEVTGNGKVFKGEDKLSSEKITYSLKTGELNATKSENSSDSRVRFIFHPPEKKSDKSASPSTDPKPQQ</sequence>
<reference evidence="7" key="2">
    <citation type="submission" date="2023-01" db="EMBL/GenBank/DDBJ databases">
        <title>Draft genome sequence of Litoribrevibacter albus strain NBRC 110071.</title>
        <authorList>
            <person name="Sun Q."/>
            <person name="Mori K."/>
        </authorList>
    </citation>
    <scope>NUCLEOTIDE SEQUENCE</scope>
    <source>
        <strain evidence="7">NBRC 110071</strain>
    </source>
</reference>
<proteinExistence type="inferred from homology"/>
<dbReference type="GO" id="GO:0017089">
    <property type="term" value="F:glycolipid transfer activity"/>
    <property type="evidence" value="ECO:0007669"/>
    <property type="project" value="TreeGrafter"/>
</dbReference>
<feature type="compositionally biased region" description="Basic and acidic residues" evidence="5">
    <location>
        <begin position="152"/>
        <end position="171"/>
    </location>
</feature>
<dbReference type="PANTHER" id="PTHR36504">
    <property type="entry name" value="LIPOPOLYSACCHARIDE EXPORT SYSTEM PROTEIN LPTA"/>
    <property type="match status" value="1"/>
</dbReference>
<evidence type="ECO:0000259" key="6">
    <source>
        <dbReference type="Pfam" id="PF03968"/>
    </source>
</evidence>
<dbReference type="GO" id="GO:0015920">
    <property type="term" value="P:lipopolysaccharide transport"/>
    <property type="evidence" value="ECO:0007669"/>
    <property type="project" value="UniProtKB-UniRule"/>
</dbReference>
<feature type="domain" description="Organic solvent tolerance-like N-terminal" evidence="6">
    <location>
        <begin position="34"/>
        <end position="143"/>
    </location>
</feature>
<dbReference type="GO" id="GO:0001530">
    <property type="term" value="F:lipopolysaccharide binding"/>
    <property type="evidence" value="ECO:0007669"/>
    <property type="project" value="InterPro"/>
</dbReference>
<comment type="subunit">
    <text evidence="4">Component of the lipopolysaccharide transport and assembly complex.</text>
</comment>
<keyword evidence="2 4" id="KW-0732">Signal</keyword>
<comment type="similarity">
    <text evidence="4">Belongs to the LptA family.</text>
</comment>
<evidence type="ECO:0000256" key="2">
    <source>
        <dbReference type="ARBA" id="ARBA00022729"/>
    </source>
</evidence>
<evidence type="ECO:0000256" key="3">
    <source>
        <dbReference type="ARBA" id="ARBA00022764"/>
    </source>
</evidence>
<comment type="function">
    <text evidence="4">Involved in the assembly of lipopolysaccharide (LPS). Required for the translocation of LPS from the inner membrane to the outer membrane. May form a bridge between the inner membrane and the outer membrane, via interactions with LptC and LptD, thereby facilitating LPS transfer across the periplasm.</text>
</comment>
<dbReference type="AlphaFoldDB" id="A0AA37SAE5"/>
<evidence type="ECO:0000313" key="7">
    <source>
        <dbReference type="EMBL" id="GLQ31298.1"/>
    </source>
</evidence>
<dbReference type="GO" id="GO:0009279">
    <property type="term" value="C:cell outer membrane"/>
    <property type="evidence" value="ECO:0007669"/>
    <property type="project" value="TreeGrafter"/>
</dbReference>
<dbReference type="EMBL" id="BSNM01000011">
    <property type="protein sequence ID" value="GLQ31298.1"/>
    <property type="molecule type" value="Genomic_DNA"/>
</dbReference>
<comment type="caution">
    <text evidence="7">The sequence shown here is derived from an EMBL/GenBank/DDBJ whole genome shotgun (WGS) entry which is preliminary data.</text>
</comment>
<keyword evidence="3 4" id="KW-0574">Periplasm</keyword>
<organism evidence="7 8">
    <name type="scientific">Litoribrevibacter albus</name>
    <dbReference type="NCBI Taxonomy" id="1473156"/>
    <lineage>
        <taxon>Bacteria</taxon>
        <taxon>Pseudomonadati</taxon>
        <taxon>Pseudomonadota</taxon>
        <taxon>Gammaproteobacteria</taxon>
        <taxon>Oceanospirillales</taxon>
        <taxon>Oceanospirillaceae</taxon>
        <taxon>Litoribrevibacter</taxon>
    </lineage>
</organism>
<evidence type="ECO:0000256" key="5">
    <source>
        <dbReference type="SAM" id="MobiDB-lite"/>
    </source>
</evidence>
<feature type="signal peptide" evidence="4">
    <location>
        <begin position="1"/>
        <end position="23"/>
    </location>
</feature>
<dbReference type="GO" id="GO:0030288">
    <property type="term" value="C:outer membrane-bounded periplasmic space"/>
    <property type="evidence" value="ECO:0007669"/>
    <property type="project" value="TreeGrafter"/>
</dbReference>
<dbReference type="Proteomes" id="UP001161389">
    <property type="component" value="Unassembled WGS sequence"/>
</dbReference>